<evidence type="ECO:0000313" key="3">
    <source>
        <dbReference type="EMBL" id="KAK3401333.1"/>
    </source>
</evidence>
<gene>
    <name evidence="3" type="ORF">B0T20DRAFT_368732</name>
</gene>
<organism evidence="3 4">
    <name type="scientific">Sordaria brevicollis</name>
    <dbReference type="NCBI Taxonomy" id="83679"/>
    <lineage>
        <taxon>Eukaryota</taxon>
        <taxon>Fungi</taxon>
        <taxon>Dikarya</taxon>
        <taxon>Ascomycota</taxon>
        <taxon>Pezizomycotina</taxon>
        <taxon>Sordariomycetes</taxon>
        <taxon>Sordariomycetidae</taxon>
        <taxon>Sordariales</taxon>
        <taxon>Sordariaceae</taxon>
        <taxon>Sordaria</taxon>
    </lineage>
</organism>
<keyword evidence="1" id="KW-0479">Metal-binding</keyword>
<dbReference type="AlphaFoldDB" id="A0AAE0UEP6"/>
<proteinExistence type="predicted"/>
<protein>
    <recommendedName>
        <fullName evidence="2">C2H2-type domain-containing protein</fullName>
    </recommendedName>
</protein>
<feature type="domain" description="C2H2-type" evidence="2">
    <location>
        <begin position="62"/>
        <end position="97"/>
    </location>
</feature>
<reference evidence="3" key="1">
    <citation type="journal article" date="2023" name="Mol. Phylogenet. Evol.">
        <title>Genome-scale phylogeny and comparative genomics of the fungal order Sordariales.</title>
        <authorList>
            <person name="Hensen N."/>
            <person name="Bonometti L."/>
            <person name="Westerberg I."/>
            <person name="Brannstrom I.O."/>
            <person name="Guillou S."/>
            <person name="Cros-Aarteil S."/>
            <person name="Calhoun S."/>
            <person name="Haridas S."/>
            <person name="Kuo A."/>
            <person name="Mondo S."/>
            <person name="Pangilinan J."/>
            <person name="Riley R."/>
            <person name="LaButti K."/>
            <person name="Andreopoulos B."/>
            <person name="Lipzen A."/>
            <person name="Chen C."/>
            <person name="Yan M."/>
            <person name="Daum C."/>
            <person name="Ng V."/>
            <person name="Clum A."/>
            <person name="Steindorff A."/>
            <person name="Ohm R.A."/>
            <person name="Martin F."/>
            <person name="Silar P."/>
            <person name="Natvig D.O."/>
            <person name="Lalanne C."/>
            <person name="Gautier V."/>
            <person name="Ament-Velasquez S.L."/>
            <person name="Kruys A."/>
            <person name="Hutchinson M.I."/>
            <person name="Powell A.J."/>
            <person name="Barry K."/>
            <person name="Miller A.N."/>
            <person name="Grigoriev I.V."/>
            <person name="Debuchy R."/>
            <person name="Gladieux P."/>
            <person name="Hiltunen Thoren M."/>
            <person name="Johannesson H."/>
        </authorList>
    </citation>
    <scope>NUCLEOTIDE SEQUENCE</scope>
    <source>
        <strain evidence="3">FGSC 1904</strain>
    </source>
</reference>
<dbReference type="Proteomes" id="UP001281003">
    <property type="component" value="Unassembled WGS sequence"/>
</dbReference>
<keyword evidence="1" id="KW-0863">Zinc-finger</keyword>
<dbReference type="GO" id="GO:0008270">
    <property type="term" value="F:zinc ion binding"/>
    <property type="evidence" value="ECO:0007669"/>
    <property type="project" value="UniProtKB-KW"/>
</dbReference>
<dbReference type="Gene3D" id="3.30.160.60">
    <property type="entry name" value="Classic Zinc Finger"/>
    <property type="match status" value="1"/>
</dbReference>
<dbReference type="InterPro" id="IPR013087">
    <property type="entry name" value="Znf_C2H2_type"/>
</dbReference>
<sequence>MAAENPPKPDNGCRYNCEACPFFSNIKRDYDRHLRTMKHRRNTRIRGTHEALDPFGPNHMSFRCPVPNCKFNAGGKTFSRDDHLWRHIRKVHDIKKQM</sequence>
<reference evidence="3" key="2">
    <citation type="submission" date="2023-07" db="EMBL/GenBank/DDBJ databases">
        <authorList>
            <consortium name="Lawrence Berkeley National Laboratory"/>
            <person name="Haridas S."/>
            <person name="Hensen N."/>
            <person name="Bonometti L."/>
            <person name="Westerberg I."/>
            <person name="Brannstrom I.O."/>
            <person name="Guillou S."/>
            <person name="Cros-Aarteil S."/>
            <person name="Calhoun S."/>
            <person name="Kuo A."/>
            <person name="Mondo S."/>
            <person name="Pangilinan J."/>
            <person name="Riley R."/>
            <person name="LaButti K."/>
            <person name="Andreopoulos B."/>
            <person name="Lipzen A."/>
            <person name="Chen C."/>
            <person name="Yanf M."/>
            <person name="Daum C."/>
            <person name="Ng V."/>
            <person name="Clum A."/>
            <person name="Steindorff A."/>
            <person name="Ohm R."/>
            <person name="Martin F."/>
            <person name="Silar P."/>
            <person name="Natvig D."/>
            <person name="Lalanne C."/>
            <person name="Gautier V."/>
            <person name="Ament-velasquez S.L."/>
            <person name="Kruys A."/>
            <person name="Hutchinson M.I."/>
            <person name="Powell A.J."/>
            <person name="Barry K."/>
            <person name="Miller A.N."/>
            <person name="Grigoriev I.V."/>
            <person name="Debuchy R."/>
            <person name="Gladieux P."/>
            <person name="Thoren M.H."/>
            <person name="Johannesson H."/>
        </authorList>
    </citation>
    <scope>NUCLEOTIDE SEQUENCE</scope>
    <source>
        <strain evidence="3">FGSC 1904</strain>
    </source>
</reference>
<comment type="caution">
    <text evidence="3">The sequence shown here is derived from an EMBL/GenBank/DDBJ whole genome shotgun (WGS) entry which is preliminary data.</text>
</comment>
<evidence type="ECO:0000256" key="1">
    <source>
        <dbReference type="PROSITE-ProRule" id="PRU00042"/>
    </source>
</evidence>
<dbReference type="PROSITE" id="PS50157">
    <property type="entry name" value="ZINC_FINGER_C2H2_2"/>
    <property type="match status" value="1"/>
</dbReference>
<keyword evidence="4" id="KW-1185">Reference proteome</keyword>
<evidence type="ECO:0000313" key="4">
    <source>
        <dbReference type="Proteomes" id="UP001281003"/>
    </source>
</evidence>
<evidence type="ECO:0000259" key="2">
    <source>
        <dbReference type="PROSITE" id="PS50157"/>
    </source>
</evidence>
<keyword evidence="1" id="KW-0862">Zinc</keyword>
<accession>A0AAE0UEP6</accession>
<dbReference type="SMART" id="SM00355">
    <property type="entry name" value="ZnF_C2H2"/>
    <property type="match status" value="2"/>
</dbReference>
<name>A0AAE0UEP6_SORBR</name>
<dbReference type="EMBL" id="JAUTDP010000002">
    <property type="protein sequence ID" value="KAK3401333.1"/>
    <property type="molecule type" value="Genomic_DNA"/>
</dbReference>